<evidence type="ECO:0000313" key="4">
    <source>
        <dbReference type="EMBL" id="KEF62003.1"/>
    </source>
</evidence>
<dbReference type="EMBL" id="AMGV01000002">
    <property type="protein sequence ID" value="KEF62003.1"/>
    <property type="molecule type" value="Genomic_DNA"/>
</dbReference>
<accession>A0A072PRP2</accession>
<dbReference type="GO" id="GO:0003700">
    <property type="term" value="F:DNA-binding transcription factor activity"/>
    <property type="evidence" value="ECO:0007669"/>
    <property type="project" value="TreeGrafter"/>
</dbReference>
<evidence type="ECO:0008006" key="6">
    <source>
        <dbReference type="Google" id="ProtNLM"/>
    </source>
</evidence>
<comment type="subcellular location">
    <subcellularLocation>
        <location evidence="1">Nucleus</location>
    </subcellularLocation>
</comment>
<protein>
    <recommendedName>
        <fullName evidence="6">Acriflavine sensitivity control protein acr-2</fullName>
    </recommendedName>
</protein>
<dbReference type="Pfam" id="PF11951">
    <property type="entry name" value="Fungal_trans_2"/>
    <property type="match status" value="1"/>
</dbReference>
<evidence type="ECO:0000313" key="5">
    <source>
        <dbReference type="Proteomes" id="UP000027920"/>
    </source>
</evidence>
<dbReference type="AlphaFoldDB" id="A0A072PRP2"/>
<dbReference type="HOGENOM" id="CLU_020030_3_1_1"/>
<dbReference type="GO" id="GO:0000976">
    <property type="term" value="F:transcription cis-regulatory region binding"/>
    <property type="evidence" value="ECO:0007669"/>
    <property type="project" value="TreeGrafter"/>
</dbReference>
<dbReference type="InterPro" id="IPR021858">
    <property type="entry name" value="Fun_TF"/>
</dbReference>
<comment type="caution">
    <text evidence="4">The sequence shown here is derived from an EMBL/GenBank/DDBJ whole genome shotgun (WGS) entry which is preliminary data.</text>
</comment>
<evidence type="ECO:0000256" key="2">
    <source>
        <dbReference type="ARBA" id="ARBA00023242"/>
    </source>
</evidence>
<dbReference type="PANTHER" id="PTHR37534">
    <property type="entry name" value="TRANSCRIPTIONAL ACTIVATOR PROTEIN UGA3"/>
    <property type="match status" value="1"/>
</dbReference>
<keyword evidence="5" id="KW-1185">Reference proteome</keyword>
<reference evidence="4 5" key="1">
    <citation type="submission" date="2013-03" db="EMBL/GenBank/DDBJ databases">
        <title>The Genome Sequence of Exophiala aquamarina CBS 119918.</title>
        <authorList>
            <consortium name="The Broad Institute Genomics Platform"/>
            <person name="Cuomo C."/>
            <person name="de Hoog S."/>
            <person name="Gorbushina A."/>
            <person name="Walker B."/>
            <person name="Young S.K."/>
            <person name="Zeng Q."/>
            <person name="Gargeya S."/>
            <person name="Fitzgerald M."/>
            <person name="Haas B."/>
            <person name="Abouelleil A."/>
            <person name="Allen A.W."/>
            <person name="Alvarado L."/>
            <person name="Arachchi H.M."/>
            <person name="Berlin A.M."/>
            <person name="Chapman S.B."/>
            <person name="Gainer-Dewar J."/>
            <person name="Goldberg J."/>
            <person name="Griggs A."/>
            <person name="Gujja S."/>
            <person name="Hansen M."/>
            <person name="Howarth C."/>
            <person name="Imamovic A."/>
            <person name="Ireland A."/>
            <person name="Larimer J."/>
            <person name="McCowan C."/>
            <person name="Murphy C."/>
            <person name="Pearson M."/>
            <person name="Poon T.W."/>
            <person name="Priest M."/>
            <person name="Roberts A."/>
            <person name="Saif S."/>
            <person name="Shea T."/>
            <person name="Sisk P."/>
            <person name="Sykes S."/>
            <person name="Wortman J."/>
            <person name="Nusbaum C."/>
            <person name="Birren B."/>
        </authorList>
    </citation>
    <scope>NUCLEOTIDE SEQUENCE [LARGE SCALE GENOMIC DNA]</scope>
    <source>
        <strain evidence="4 5">CBS 119918</strain>
    </source>
</reference>
<feature type="region of interest" description="Disordered" evidence="3">
    <location>
        <begin position="24"/>
        <end position="47"/>
    </location>
</feature>
<name>A0A072PRP2_9EURO</name>
<proteinExistence type="predicted"/>
<dbReference type="GO" id="GO:0045944">
    <property type="term" value="P:positive regulation of transcription by RNA polymerase II"/>
    <property type="evidence" value="ECO:0007669"/>
    <property type="project" value="TreeGrafter"/>
</dbReference>
<dbReference type="GeneID" id="25278509"/>
<keyword evidence="2" id="KW-0539">Nucleus</keyword>
<evidence type="ECO:0000256" key="3">
    <source>
        <dbReference type="SAM" id="MobiDB-lite"/>
    </source>
</evidence>
<dbReference type="OrthoDB" id="5380854at2759"/>
<organism evidence="4 5">
    <name type="scientific">Exophiala aquamarina CBS 119918</name>
    <dbReference type="NCBI Taxonomy" id="1182545"/>
    <lineage>
        <taxon>Eukaryota</taxon>
        <taxon>Fungi</taxon>
        <taxon>Dikarya</taxon>
        <taxon>Ascomycota</taxon>
        <taxon>Pezizomycotina</taxon>
        <taxon>Eurotiomycetes</taxon>
        <taxon>Chaetothyriomycetidae</taxon>
        <taxon>Chaetothyriales</taxon>
        <taxon>Herpotrichiellaceae</taxon>
        <taxon>Exophiala</taxon>
    </lineage>
</organism>
<dbReference type="RefSeq" id="XP_013264593.1">
    <property type="nucleotide sequence ID" value="XM_013409139.1"/>
</dbReference>
<dbReference type="GO" id="GO:0005634">
    <property type="term" value="C:nucleus"/>
    <property type="evidence" value="ECO:0007669"/>
    <property type="project" value="UniProtKB-SubCell"/>
</dbReference>
<dbReference type="Proteomes" id="UP000027920">
    <property type="component" value="Unassembled WGS sequence"/>
</dbReference>
<dbReference type="STRING" id="1182545.A0A072PRP2"/>
<evidence type="ECO:0000256" key="1">
    <source>
        <dbReference type="ARBA" id="ARBA00004123"/>
    </source>
</evidence>
<gene>
    <name evidence="4" type="ORF">A1O9_03575</name>
</gene>
<sequence length="509" mass="56831">MKCTTAGRQCTGYGQLLRWSDDVVNPGNRKLRQPTEGSKVAGKRPRRQISRVEPVLPSTQISEKQDKSTFWSGSKDISKIQLQLSLPLLDPSVKDFSHTDRYYLSHFHNRLCQDLVTYDIPSHNPYRNLISLTRDHAFLLQAVIANSAIHLSNLHSSPPSLELCSSGGGTAKSITTAADKVSQLRRDAFNAEQKALQALREAPQPTRGVERDVILSTILLFINFELMSSGKNRWKVHVEGARKIIANFQPHKESADTETGMLHDYVVADCLIYYVLGSAFSSPKPDSESDKQHLKLIEMLERGELNSYLSCPAGFLQIILLASHFSRPVQNPLHNRSAGDGGFQLQRGLELMNKVNSFDLNAWAAGVQGLALQNDYPSRLHVASAHRSAICLYINRAVASGALLDETGVQMLVADTIDHLSYIRPGNHLLKSTSWPTFIAGIEARDPKQQRWAVEHLSALWGMLPWGYIHTAVEMLAMTWGLNAADRVNKAVRRESWPKLLFGKDWIVV</sequence>
<dbReference type="VEuPathDB" id="FungiDB:A1O9_03575"/>
<dbReference type="PANTHER" id="PTHR37534:SF51">
    <property type="entry name" value="ACRIFLAVINE SENSITIVITY CONTROL PROTEIN ACR-2"/>
    <property type="match status" value="1"/>
</dbReference>